<dbReference type="EMBL" id="CAJOBI010218294">
    <property type="protein sequence ID" value="CAF5035066.1"/>
    <property type="molecule type" value="Genomic_DNA"/>
</dbReference>
<evidence type="ECO:0000259" key="2">
    <source>
        <dbReference type="PROSITE" id="PS51339"/>
    </source>
</evidence>
<evidence type="ECO:0000313" key="4">
    <source>
        <dbReference type="EMBL" id="CAF5038778.1"/>
    </source>
</evidence>
<dbReference type="PROSITE" id="PS51339">
    <property type="entry name" value="PPASE_MYOTUBULARIN"/>
    <property type="match status" value="1"/>
</dbReference>
<gene>
    <name evidence="3" type="ORF">SMN809_LOCUS58331</name>
    <name evidence="4" type="ORF">SMN809_LOCUS58529</name>
</gene>
<evidence type="ECO:0000256" key="1">
    <source>
        <dbReference type="ARBA" id="ARBA00007471"/>
    </source>
</evidence>
<accession>A0A8S3DQI9</accession>
<evidence type="ECO:0000313" key="5">
    <source>
        <dbReference type="Proteomes" id="UP000676336"/>
    </source>
</evidence>
<comment type="caution">
    <text evidence="3">The sequence shown here is derived from an EMBL/GenBank/DDBJ whole genome shotgun (WGS) entry which is preliminary data.</text>
</comment>
<dbReference type="InterPro" id="IPR010569">
    <property type="entry name" value="Myotubularin-like_Pase_dom"/>
</dbReference>
<organism evidence="3 5">
    <name type="scientific">Rotaria magnacalcarata</name>
    <dbReference type="NCBI Taxonomy" id="392030"/>
    <lineage>
        <taxon>Eukaryota</taxon>
        <taxon>Metazoa</taxon>
        <taxon>Spiralia</taxon>
        <taxon>Gnathifera</taxon>
        <taxon>Rotifera</taxon>
        <taxon>Eurotatoria</taxon>
        <taxon>Bdelloidea</taxon>
        <taxon>Philodinida</taxon>
        <taxon>Philodinidae</taxon>
        <taxon>Rotaria</taxon>
    </lineage>
</organism>
<dbReference type="InterPro" id="IPR030564">
    <property type="entry name" value="Myotubularin"/>
</dbReference>
<proteinExistence type="inferred from homology"/>
<dbReference type="SUPFAM" id="SSF52799">
    <property type="entry name" value="(Phosphotyrosine protein) phosphatases II"/>
    <property type="match status" value="1"/>
</dbReference>
<reference evidence="3" key="1">
    <citation type="submission" date="2021-02" db="EMBL/GenBank/DDBJ databases">
        <authorList>
            <person name="Nowell W R."/>
        </authorList>
    </citation>
    <scope>NUCLEOTIDE SEQUENCE</scope>
</reference>
<protein>
    <recommendedName>
        <fullName evidence="2">Myotubularin phosphatase domain-containing protein</fullName>
    </recommendedName>
</protein>
<name>A0A8S3DQI9_9BILA</name>
<dbReference type="EMBL" id="CAJOBI010219915">
    <property type="protein sequence ID" value="CAF5038778.1"/>
    <property type="molecule type" value="Genomic_DNA"/>
</dbReference>
<dbReference type="PANTHER" id="PTHR10807">
    <property type="entry name" value="MYOTUBULARIN-RELATED"/>
    <property type="match status" value="1"/>
</dbReference>
<feature type="domain" description="Myotubularin phosphatase" evidence="2">
    <location>
        <begin position="1"/>
        <end position="57"/>
    </location>
</feature>
<dbReference type="GO" id="GO:0005737">
    <property type="term" value="C:cytoplasm"/>
    <property type="evidence" value="ECO:0007669"/>
    <property type="project" value="TreeGrafter"/>
</dbReference>
<feature type="non-terminal residue" evidence="3">
    <location>
        <position position="1"/>
    </location>
</feature>
<dbReference type="InterPro" id="IPR029021">
    <property type="entry name" value="Prot-tyrosine_phosphatase-like"/>
</dbReference>
<feature type="non-terminal residue" evidence="3">
    <location>
        <position position="57"/>
    </location>
</feature>
<dbReference type="Pfam" id="PF06602">
    <property type="entry name" value="Myotub-related"/>
    <property type="match status" value="1"/>
</dbReference>
<evidence type="ECO:0000313" key="3">
    <source>
        <dbReference type="EMBL" id="CAF5035066.1"/>
    </source>
</evidence>
<dbReference type="Proteomes" id="UP000676336">
    <property type="component" value="Unassembled WGS sequence"/>
</dbReference>
<comment type="similarity">
    <text evidence="1">Belongs to the protein-tyrosine phosphatase family. Non-receptor class myotubularin subfamily.</text>
</comment>
<dbReference type="AlphaFoldDB" id="A0A8S3DQI9"/>
<sequence length="57" mass="6704">LIVREWLIRGHPFRERFGQVLTDENGNSAQEAPVFLLFLDCIHQLINQNPFSFEFAE</sequence>